<dbReference type="GO" id="GO:0004499">
    <property type="term" value="F:N,N-dimethylaniline monooxygenase activity"/>
    <property type="evidence" value="ECO:0007669"/>
    <property type="project" value="InterPro"/>
</dbReference>
<dbReference type="PANTHER" id="PTHR42877">
    <property type="entry name" value="L-ORNITHINE N(5)-MONOOXYGENASE-RELATED"/>
    <property type="match status" value="1"/>
</dbReference>
<evidence type="ECO:0000256" key="2">
    <source>
        <dbReference type="ARBA" id="ARBA00022630"/>
    </source>
</evidence>
<gene>
    <name evidence="5" type="ORF">GA0074696_3113</name>
</gene>
<dbReference type="PANTHER" id="PTHR42877:SF4">
    <property type="entry name" value="FAD_NAD(P)-BINDING DOMAIN-CONTAINING PROTEIN-RELATED"/>
    <property type="match status" value="1"/>
</dbReference>
<evidence type="ECO:0000313" key="5">
    <source>
        <dbReference type="EMBL" id="SCF16692.1"/>
    </source>
</evidence>
<evidence type="ECO:0000256" key="1">
    <source>
        <dbReference type="ARBA" id="ARBA00010139"/>
    </source>
</evidence>
<dbReference type="EMBL" id="LT607410">
    <property type="protein sequence ID" value="SCF16692.1"/>
    <property type="molecule type" value="Genomic_DNA"/>
</dbReference>
<organism evidence="5 6">
    <name type="scientific">Micromonospora purpureochromogenes</name>
    <dbReference type="NCBI Taxonomy" id="47872"/>
    <lineage>
        <taxon>Bacteria</taxon>
        <taxon>Bacillati</taxon>
        <taxon>Actinomycetota</taxon>
        <taxon>Actinomycetes</taxon>
        <taxon>Micromonosporales</taxon>
        <taxon>Micromonosporaceae</taxon>
        <taxon>Micromonospora</taxon>
    </lineage>
</organism>
<dbReference type="InterPro" id="IPR036188">
    <property type="entry name" value="FAD/NAD-bd_sf"/>
</dbReference>
<dbReference type="Gene3D" id="3.50.50.60">
    <property type="entry name" value="FAD/NAD(P)-binding domain"/>
    <property type="match status" value="2"/>
</dbReference>
<sequence length="638" mass="71211">MTFTSAIKPVTVDDETLRAHLLDGEAPALLMTVAHLTGDLSVLRDDLRPNGWLFLPQGGLSAEQQAHARELAFGALRGLRDGAPVPPLDPAALRHITSWAMARDTTDLLPLLAQEVVLPGEDPKAPQWHGDELAPGHDVEVAIVGAGMSGLLAAYRLSQVGVPVTVYEKNSDVGGTWFENHYPGCRVDVPSHLYSYSFAPRLDWTDHFATHEAVLDYFRDFAKQTGVHERIRFGTEVRGAEWDEATGRWRLQLDTPDGPRTTECAVLVTAVGQLNRPNVPDLPGRTDFTGPAFHSARWDHSVDLTGQRVAVIGTGASAFQFIPEVAEQARELVVFQRNAPWLRPTPHYHHAVPAGARWLYEHLPYYAAWQRFWLLAPGLHGVLEGWVVDPDYPPTERAISAVNEELRATLATYLEGQLADRPDLRDRVMPRYPVGAKRVLRDNGAWLSTLKQDHVRLVTDPIERLTPRGVRTADGTEHPVDVLIYGTGFQASQFLAPMRVTGRDGRDLHETWNGDARAYLGLTVPGFPNLFSLYGPNTNLSGQGGSIIYFSECGVTYLVDAVRQLLAAGHRAVEVRPEVFERHNAWVDEANALRAWGWSKVSSWFINRAGRSAQNWPFPAQDYWRRTRRFDPSEYLIR</sequence>
<dbReference type="PRINTS" id="PR00419">
    <property type="entry name" value="ADXRDTASE"/>
</dbReference>
<protein>
    <submittedName>
        <fullName evidence="5">4-hydroxyacetophenone monooxygenase</fullName>
    </submittedName>
</protein>
<dbReference type="InterPro" id="IPR020946">
    <property type="entry name" value="Flavin_mOase-like"/>
</dbReference>
<keyword evidence="2" id="KW-0285">Flavoprotein</keyword>
<dbReference type="AlphaFoldDB" id="A0A1C4Y7K2"/>
<dbReference type="GO" id="GO:0050661">
    <property type="term" value="F:NADP binding"/>
    <property type="evidence" value="ECO:0007669"/>
    <property type="project" value="InterPro"/>
</dbReference>
<comment type="similarity">
    <text evidence="1">Belongs to the FAD-binding monooxygenase family.</text>
</comment>
<dbReference type="Pfam" id="PF00743">
    <property type="entry name" value="FMO-like"/>
    <property type="match status" value="1"/>
</dbReference>
<dbReference type="Proteomes" id="UP000198228">
    <property type="component" value="Chromosome I"/>
</dbReference>
<name>A0A1C4Y7K2_9ACTN</name>
<keyword evidence="4" id="KW-0560">Oxidoreductase</keyword>
<evidence type="ECO:0000256" key="3">
    <source>
        <dbReference type="ARBA" id="ARBA00022827"/>
    </source>
</evidence>
<evidence type="ECO:0000256" key="4">
    <source>
        <dbReference type="ARBA" id="ARBA00023002"/>
    </source>
</evidence>
<dbReference type="SUPFAM" id="SSF51905">
    <property type="entry name" value="FAD/NAD(P)-binding domain"/>
    <property type="match status" value="2"/>
</dbReference>
<dbReference type="RefSeq" id="WP_088961756.1">
    <property type="nucleotide sequence ID" value="NZ_LT607410.1"/>
</dbReference>
<reference evidence="5 6" key="1">
    <citation type="submission" date="2016-06" db="EMBL/GenBank/DDBJ databases">
        <authorList>
            <person name="Kjaerup R.B."/>
            <person name="Dalgaard T.S."/>
            <person name="Juul-Madsen H.R."/>
        </authorList>
    </citation>
    <scope>NUCLEOTIDE SEQUENCE [LARGE SCALE GENOMIC DNA]</scope>
    <source>
        <strain evidence="5 6">DSM 43821</strain>
    </source>
</reference>
<dbReference type="InterPro" id="IPR051209">
    <property type="entry name" value="FAD-bind_Monooxygenase_sf"/>
</dbReference>
<evidence type="ECO:0000313" key="6">
    <source>
        <dbReference type="Proteomes" id="UP000198228"/>
    </source>
</evidence>
<keyword evidence="3" id="KW-0274">FAD</keyword>
<proteinExistence type="inferred from homology"/>
<keyword evidence="5" id="KW-0503">Monooxygenase</keyword>
<dbReference type="GO" id="GO:0050660">
    <property type="term" value="F:flavin adenine dinucleotide binding"/>
    <property type="evidence" value="ECO:0007669"/>
    <property type="project" value="InterPro"/>
</dbReference>
<accession>A0A1C4Y7K2</accession>